<dbReference type="Proteomes" id="UP000031443">
    <property type="component" value="Unassembled WGS sequence"/>
</dbReference>
<dbReference type="AlphaFoldDB" id="M7BNB7"/>
<keyword evidence="3" id="KW-1185">Reference proteome</keyword>
<reference evidence="3" key="1">
    <citation type="journal article" date="2013" name="Nat. Genet.">
        <title>The draft genomes of soft-shell turtle and green sea turtle yield insights into the development and evolution of the turtle-specific body plan.</title>
        <authorList>
            <person name="Wang Z."/>
            <person name="Pascual-Anaya J."/>
            <person name="Zadissa A."/>
            <person name="Li W."/>
            <person name="Niimura Y."/>
            <person name="Huang Z."/>
            <person name="Li C."/>
            <person name="White S."/>
            <person name="Xiong Z."/>
            <person name="Fang D."/>
            <person name="Wang B."/>
            <person name="Ming Y."/>
            <person name="Chen Y."/>
            <person name="Zheng Y."/>
            <person name="Kuraku S."/>
            <person name="Pignatelli M."/>
            <person name="Herrero J."/>
            <person name="Beal K."/>
            <person name="Nozawa M."/>
            <person name="Li Q."/>
            <person name="Wang J."/>
            <person name="Zhang H."/>
            <person name="Yu L."/>
            <person name="Shigenobu S."/>
            <person name="Wang J."/>
            <person name="Liu J."/>
            <person name="Flicek P."/>
            <person name="Searle S."/>
            <person name="Wang J."/>
            <person name="Kuratani S."/>
            <person name="Yin Y."/>
            <person name="Aken B."/>
            <person name="Zhang G."/>
            <person name="Irie N."/>
        </authorList>
    </citation>
    <scope>NUCLEOTIDE SEQUENCE [LARGE SCALE GENOMIC DNA]</scope>
</reference>
<organism evidence="2 3">
    <name type="scientific">Chelonia mydas</name>
    <name type="common">Green sea-turtle</name>
    <name type="synonym">Chelonia agassizi</name>
    <dbReference type="NCBI Taxonomy" id="8469"/>
    <lineage>
        <taxon>Eukaryota</taxon>
        <taxon>Metazoa</taxon>
        <taxon>Chordata</taxon>
        <taxon>Craniata</taxon>
        <taxon>Vertebrata</taxon>
        <taxon>Euteleostomi</taxon>
        <taxon>Archelosauria</taxon>
        <taxon>Testudinata</taxon>
        <taxon>Testudines</taxon>
        <taxon>Cryptodira</taxon>
        <taxon>Durocryptodira</taxon>
        <taxon>Americhelydia</taxon>
        <taxon>Chelonioidea</taxon>
        <taxon>Cheloniidae</taxon>
        <taxon>Chelonia</taxon>
    </lineage>
</organism>
<protein>
    <submittedName>
        <fullName evidence="2">Sodium-driven chloride bicarbonate exchanger</fullName>
    </submittedName>
</protein>
<accession>M7BNB7</accession>
<dbReference type="EMBL" id="KB518693">
    <property type="protein sequence ID" value="EMP38724.1"/>
    <property type="molecule type" value="Genomic_DNA"/>
</dbReference>
<evidence type="ECO:0000313" key="3">
    <source>
        <dbReference type="Proteomes" id="UP000031443"/>
    </source>
</evidence>
<name>M7BNB7_CHEMY</name>
<dbReference type="eggNOG" id="KOG1172">
    <property type="taxonomic scope" value="Eukaryota"/>
</dbReference>
<feature type="region of interest" description="Disordered" evidence="1">
    <location>
        <begin position="68"/>
        <end position="101"/>
    </location>
</feature>
<proteinExistence type="predicted"/>
<sequence>MVEHLPGMWDSHRNDEEAVVDRGGTRSILKTHFEKEDLEALSPQLPLARNQPVGAVRVALVGTDSAQRHTVPHPKEHAEMCQQPAASGSGMGPRHAGSQPA</sequence>
<gene>
    <name evidence="2" type="ORF">UY3_04043</name>
</gene>
<evidence type="ECO:0000313" key="2">
    <source>
        <dbReference type="EMBL" id="EMP38724.1"/>
    </source>
</evidence>
<evidence type="ECO:0000256" key="1">
    <source>
        <dbReference type="SAM" id="MobiDB-lite"/>
    </source>
</evidence>